<feature type="compositionally biased region" description="Low complexity" evidence="1">
    <location>
        <begin position="197"/>
        <end position="209"/>
    </location>
</feature>
<evidence type="ECO:0000313" key="3">
    <source>
        <dbReference type="Proteomes" id="UP000753802"/>
    </source>
</evidence>
<dbReference type="InterPro" id="IPR010664">
    <property type="entry name" value="LipoPS_assembly_LptC-rel"/>
</dbReference>
<organism evidence="2 3">
    <name type="scientific">Sediminibacterium roseum</name>
    <dbReference type="NCBI Taxonomy" id="1978412"/>
    <lineage>
        <taxon>Bacteria</taxon>
        <taxon>Pseudomonadati</taxon>
        <taxon>Bacteroidota</taxon>
        <taxon>Chitinophagia</taxon>
        <taxon>Chitinophagales</taxon>
        <taxon>Chitinophagaceae</taxon>
        <taxon>Sediminibacterium</taxon>
    </lineage>
</organism>
<sequence>MTNLSHPMNIIKAALLTGCFFVCACENDVNEVRELGRRKANVEEGRNIESYLSMNGKMRAHLTAPLLLRSDGDSGKMSEFPNTLHVDFFNDSTKQIESQLNADYGRYKENDNKIYLRGNVVFFNNKGDTLFCEDMYWDQTAEKFYTNKKAVVIRNFGRTRFTPLNGLSATQDFKHLQFFMLKDDSFFFVPDSTQSGSSPAPAPAALDSAPKIRPSMTARPI</sequence>
<keyword evidence="3" id="KW-1185">Reference proteome</keyword>
<dbReference type="EMBL" id="JAACJS010000002">
    <property type="protein sequence ID" value="NCI48521.1"/>
    <property type="molecule type" value="Genomic_DNA"/>
</dbReference>
<reference evidence="2 3" key="1">
    <citation type="submission" date="2020-01" db="EMBL/GenBank/DDBJ databases">
        <title>Genome analysis.</title>
        <authorList>
            <person name="Wu S."/>
            <person name="Wang G."/>
        </authorList>
    </citation>
    <scope>NUCLEOTIDE SEQUENCE [LARGE SCALE GENOMIC DNA]</scope>
    <source>
        <strain evidence="2 3">SYL130</strain>
    </source>
</reference>
<comment type="caution">
    <text evidence="2">The sequence shown here is derived from an EMBL/GenBank/DDBJ whole genome shotgun (WGS) entry which is preliminary data.</text>
</comment>
<proteinExistence type="predicted"/>
<feature type="region of interest" description="Disordered" evidence="1">
    <location>
        <begin position="197"/>
        <end position="221"/>
    </location>
</feature>
<evidence type="ECO:0000313" key="2">
    <source>
        <dbReference type="EMBL" id="NCI48521.1"/>
    </source>
</evidence>
<evidence type="ECO:0000256" key="1">
    <source>
        <dbReference type="SAM" id="MobiDB-lite"/>
    </source>
</evidence>
<dbReference type="Gene3D" id="2.60.450.10">
    <property type="entry name" value="Lipopolysaccharide (LPS) transport protein A like domain"/>
    <property type="match status" value="1"/>
</dbReference>
<protein>
    <submittedName>
        <fullName evidence="2">LPS export ABC transporter periplasmic protein LptC</fullName>
    </submittedName>
</protein>
<accession>A0ABW9ZN74</accession>
<name>A0ABW9ZN74_9BACT</name>
<gene>
    <name evidence="2" type="ORF">GWC95_01210</name>
</gene>
<dbReference type="Pfam" id="PF06835">
    <property type="entry name" value="LptC"/>
    <property type="match status" value="1"/>
</dbReference>
<dbReference type="Proteomes" id="UP000753802">
    <property type="component" value="Unassembled WGS sequence"/>
</dbReference>